<keyword evidence="1" id="KW-0472">Membrane</keyword>
<dbReference type="EMBL" id="MU157825">
    <property type="protein sequence ID" value="KAF9535156.1"/>
    <property type="molecule type" value="Genomic_DNA"/>
</dbReference>
<evidence type="ECO:0000256" key="1">
    <source>
        <dbReference type="SAM" id="Phobius"/>
    </source>
</evidence>
<reference evidence="2" key="1">
    <citation type="submission" date="2020-11" db="EMBL/GenBank/DDBJ databases">
        <authorList>
            <consortium name="DOE Joint Genome Institute"/>
            <person name="Ahrendt S."/>
            <person name="Riley R."/>
            <person name="Andreopoulos W."/>
            <person name="Labutti K."/>
            <person name="Pangilinan J."/>
            <person name="Ruiz-Duenas F.J."/>
            <person name="Barrasa J.M."/>
            <person name="Sanchez-Garcia M."/>
            <person name="Camarero S."/>
            <person name="Miyauchi S."/>
            <person name="Serrano A."/>
            <person name="Linde D."/>
            <person name="Babiker R."/>
            <person name="Drula E."/>
            <person name="Ayuso-Fernandez I."/>
            <person name="Pacheco R."/>
            <person name="Padilla G."/>
            <person name="Ferreira P."/>
            <person name="Barriuso J."/>
            <person name="Kellner H."/>
            <person name="Castanera R."/>
            <person name="Alfaro M."/>
            <person name="Ramirez L."/>
            <person name="Pisabarro A.G."/>
            <person name="Kuo A."/>
            <person name="Tritt A."/>
            <person name="Lipzen A."/>
            <person name="He G."/>
            <person name="Yan M."/>
            <person name="Ng V."/>
            <person name="Cullen D."/>
            <person name="Martin F."/>
            <person name="Rosso M.-N."/>
            <person name="Henrissat B."/>
            <person name="Hibbett D."/>
            <person name="Martinez A.T."/>
            <person name="Grigoriev I.V."/>
        </authorList>
    </citation>
    <scope>NUCLEOTIDE SEQUENCE</scope>
    <source>
        <strain evidence="2">CBS 506.95</strain>
    </source>
</reference>
<dbReference type="AlphaFoldDB" id="A0A9P6JW36"/>
<proteinExistence type="predicted"/>
<keyword evidence="3" id="KW-1185">Reference proteome</keyword>
<keyword evidence="1" id="KW-1133">Transmembrane helix</keyword>
<organism evidence="2 3">
    <name type="scientific">Crepidotus variabilis</name>
    <dbReference type="NCBI Taxonomy" id="179855"/>
    <lineage>
        <taxon>Eukaryota</taxon>
        <taxon>Fungi</taxon>
        <taxon>Dikarya</taxon>
        <taxon>Basidiomycota</taxon>
        <taxon>Agaricomycotina</taxon>
        <taxon>Agaricomycetes</taxon>
        <taxon>Agaricomycetidae</taxon>
        <taxon>Agaricales</taxon>
        <taxon>Agaricineae</taxon>
        <taxon>Crepidotaceae</taxon>
        <taxon>Crepidotus</taxon>
    </lineage>
</organism>
<sequence>MSPIHVHILPYAPHVLLFYSMIGYGLRFVPSSWRKLLSKASRRVWRDNLVIYEDPPVF</sequence>
<accession>A0A9P6JW36</accession>
<evidence type="ECO:0000313" key="2">
    <source>
        <dbReference type="EMBL" id="KAF9535156.1"/>
    </source>
</evidence>
<gene>
    <name evidence="2" type="ORF">CPB83DRAFT_843583</name>
</gene>
<name>A0A9P6JW36_9AGAR</name>
<comment type="caution">
    <text evidence="2">The sequence shown here is derived from an EMBL/GenBank/DDBJ whole genome shotgun (WGS) entry which is preliminary data.</text>
</comment>
<protein>
    <submittedName>
        <fullName evidence="2">Uncharacterized protein</fullName>
    </submittedName>
</protein>
<feature type="transmembrane region" description="Helical" evidence="1">
    <location>
        <begin position="12"/>
        <end position="29"/>
    </location>
</feature>
<keyword evidence="1" id="KW-0812">Transmembrane</keyword>
<evidence type="ECO:0000313" key="3">
    <source>
        <dbReference type="Proteomes" id="UP000807306"/>
    </source>
</evidence>
<dbReference type="Proteomes" id="UP000807306">
    <property type="component" value="Unassembled WGS sequence"/>
</dbReference>